<accession>A0A8S4N0Y1</accession>
<protein>
    <submittedName>
        <fullName evidence="2">Uncharacterized protein</fullName>
    </submittedName>
</protein>
<feature type="compositionally biased region" description="Basic and acidic residues" evidence="1">
    <location>
        <begin position="1"/>
        <end position="10"/>
    </location>
</feature>
<comment type="caution">
    <text evidence="2">The sequence shown here is derived from an EMBL/GenBank/DDBJ whole genome shotgun (WGS) entry which is preliminary data.</text>
</comment>
<gene>
    <name evidence="2" type="ORF">OFUS_LOCUS1894</name>
</gene>
<reference evidence="2" key="1">
    <citation type="submission" date="2022-03" db="EMBL/GenBank/DDBJ databases">
        <authorList>
            <person name="Martin C."/>
        </authorList>
    </citation>
    <scope>NUCLEOTIDE SEQUENCE</scope>
</reference>
<evidence type="ECO:0000256" key="1">
    <source>
        <dbReference type="SAM" id="MobiDB-lite"/>
    </source>
</evidence>
<dbReference type="EMBL" id="CAIIXF020000001">
    <property type="protein sequence ID" value="CAH1774435.1"/>
    <property type="molecule type" value="Genomic_DNA"/>
</dbReference>
<dbReference type="AlphaFoldDB" id="A0A8S4N0Y1"/>
<proteinExistence type="predicted"/>
<feature type="compositionally biased region" description="Polar residues" evidence="1">
    <location>
        <begin position="46"/>
        <end position="66"/>
    </location>
</feature>
<dbReference type="PANTHER" id="PTHR35558:SF1">
    <property type="entry name" value="ENDONUCLEASE_EXONUCLEASE_PHOSPHATASE DOMAIN-CONTAINING PROTEIN"/>
    <property type="match status" value="1"/>
</dbReference>
<sequence>MGKKEKGERLVRKKRLGRVVKKKKVKKVKKAKSVHSDDTLPYPRPSHNNENDSTWPNNLSDTSTSDESTIAQNENITVTPPWHPSANFTMPNPGTSGPQQGTPVGAQAMGGAQASGWAPNGNQMPPQAQGFISPYPAYIPQQHPGPPHPHNSTAMQKGGPHHQGPYSWPGQMHPPTQAPYWWEMGNQILPRPQLFNQNMDPTARFHPYMSQGHFTGGPIGLHQGPPTHYVQGLYQPSGQYPWGQPSSFTKGNIIPEMPMVDTSSSMLDTISTNIKNKIWNNEFIELAKLLEDDDSDEDVSSNVTEVLVKNGRQIYLPNKKVKKYLVYPEWQRAFLIFIKIYTQKHPWEAGDLASYMALIHKLKQKIRNWGRYGRLFRKAKANRPCSWAALDQVLYYDCLNLPTGGHQTG</sequence>
<dbReference type="Proteomes" id="UP000749559">
    <property type="component" value="Unassembled WGS sequence"/>
</dbReference>
<name>A0A8S4N0Y1_OWEFU</name>
<feature type="region of interest" description="Disordered" evidence="1">
    <location>
        <begin position="141"/>
        <end position="166"/>
    </location>
</feature>
<organism evidence="2 3">
    <name type="scientific">Owenia fusiformis</name>
    <name type="common">Polychaete worm</name>
    <dbReference type="NCBI Taxonomy" id="6347"/>
    <lineage>
        <taxon>Eukaryota</taxon>
        <taxon>Metazoa</taxon>
        <taxon>Spiralia</taxon>
        <taxon>Lophotrochozoa</taxon>
        <taxon>Annelida</taxon>
        <taxon>Polychaeta</taxon>
        <taxon>Sedentaria</taxon>
        <taxon>Canalipalpata</taxon>
        <taxon>Sabellida</taxon>
        <taxon>Oweniida</taxon>
        <taxon>Oweniidae</taxon>
        <taxon>Owenia</taxon>
    </lineage>
</organism>
<feature type="compositionally biased region" description="Basic residues" evidence="1">
    <location>
        <begin position="11"/>
        <end position="33"/>
    </location>
</feature>
<evidence type="ECO:0000313" key="3">
    <source>
        <dbReference type="Proteomes" id="UP000749559"/>
    </source>
</evidence>
<dbReference type="OrthoDB" id="6154904at2759"/>
<evidence type="ECO:0000313" key="2">
    <source>
        <dbReference type="EMBL" id="CAH1774435.1"/>
    </source>
</evidence>
<keyword evidence="3" id="KW-1185">Reference proteome</keyword>
<feature type="region of interest" description="Disordered" evidence="1">
    <location>
        <begin position="1"/>
        <end position="66"/>
    </location>
</feature>
<dbReference type="PANTHER" id="PTHR35558">
    <property type="entry name" value="SGNH_HYDRO DOMAIN-CONTAINING PROTEIN"/>
    <property type="match status" value="1"/>
</dbReference>